<dbReference type="Pfam" id="PF02120">
    <property type="entry name" value="Flg_hook"/>
    <property type="match status" value="1"/>
</dbReference>
<feature type="region of interest" description="Disordered" evidence="1">
    <location>
        <begin position="488"/>
        <end position="529"/>
    </location>
</feature>
<evidence type="ECO:0000313" key="4">
    <source>
        <dbReference type="Proteomes" id="UP001058461"/>
    </source>
</evidence>
<organism evidence="3 4">
    <name type="scientific">Marinobacterium rhizophilum</name>
    <dbReference type="NCBI Taxonomy" id="420402"/>
    <lineage>
        <taxon>Bacteria</taxon>
        <taxon>Pseudomonadati</taxon>
        <taxon>Pseudomonadota</taxon>
        <taxon>Gammaproteobacteria</taxon>
        <taxon>Oceanospirillales</taxon>
        <taxon>Oceanospirillaceae</taxon>
        <taxon>Marinobacterium</taxon>
    </lineage>
</organism>
<evidence type="ECO:0000259" key="2">
    <source>
        <dbReference type="Pfam" id="PF02120"/>
    </source>
</evidence>
<gene>
    <name evidence="3" type="ORF">KDW95_11940</name>
</gene>
<dbReference type="PANTHER" id="PTHR37533:SF2">
    <property type="entry name" value="FLAGELLAR HOOK-LENGTH CONTROL PROTEIN"/>
    <property type="match status" value="1"/>
</dbReference>
<keyword evidence="4" id="KW-1185">Reference proteome</keyword>
<reference evidence="3" key="1">
    <citation type="submission" date="2021-04" db="EMBL/GenBank/DDBJ databases">
        <title>Oceanospirillales bacteria with DddD are important DMSP degraders in coastal seawater.</title>
        <authorList>
            <person name="Liu J."/>
        </authorList>
    </citation>
    <scope>NUCLEOTIDE SEQUENCE</scope>
    <source>
        <strain evidence="3">D13-1</strain>
    </source>
</reference>
<protein>
    <submittedName>
        <fullName evidence="3">Flagellar hook-length control protein FliK</fullName>
    </submittedName>
</protein>
<evidence type="ECO:0000313" key="3">
    <source>
        <dbReference type="EMBL" id="UTW10030.1"/>
    </source>
</evidence>
<feature type="region of interest" description="Disordered" evidence="1">
    <location>
        <begin position="122"/>
        <end position="143"/>
    </location>
</feature>
<dbReference type="CDD" id="cd17470">
    <property type="entry name" value="T3SS_Flik_C"/>
    <property type="match status" value="1"/>
</dbReference>
<dbReference type="InterPro" id="IPR038610">
    <property type="entry name" value="FliK-like_C_sf"/>
</dbReference>
<name>A0ABY5HCM1_9GAMM</name>
<dbReference type="Proteomes" id="UP001058461">
    <property type="component" value="Chromosome"/>
</dbReference>
<dbReference type="Gene3D" id="3.30.750.140">
    <property type="match status" value="1"/>
</dbReference>
<dbReference type="PANTHER" id="PTHR37533">
    <property type="entry name" value="FLAGELLAR HOOK-LENGTH CONTROL PROTEIN"/>
    <property type="match status" value="1"/>
</dbReference>
<sequence>MAFSDVLAGEAGGETLPQGPAPLPPGPGNGKGLPEAGMKPAPLAGPEGVTDTAVDSEGSALEGSVPVLQNTADTQAAPADTESRVGAINDAATAPVPGFPAASARAQARAAEESAVVSGLPAQATGAGRRQAVEGEVSTGRGPLAGAAQADLEANLDADLGGQRAAMPPSQLQSPAEPRVVPGSQTDASKVPSPGVATADTGAAVPSSQVRLPAEPRAIPGSQADAGKMPSPGVTTADAELPAQAPPPAMGIQALMTAIQHDAGQPLPAAVRQALEAQQRRLDAAALPQVAATRPALGSEAGAANLAAATAAVQQLPGVELSPGAASGLSREIPAELAAEQARVRVNTAEALARLASSAETAVDPGDDSVLQAAVLRTGSEGLRAGPGLGQLPAMPPGLSPGAAGVSPALSQGNAAWGQAISDRVLLMTAGNLQVAEIRLDPPELGTLHVRLQLNQDQASLSFTSPHAQVRDALEQQMPRLREMLAEQGLNLENSSVADDSRRRDRSAPEPGTDAGLMAEADDDLATPAPSMVSVSNALVDDYA</sequence>
<keyword evidence="3" id="KW-0969">Cilium</keyword>
<proteinExistence type="predicted"/>
<evidence type="ECO:0000256" key="1">
    <source>
        <dbReference type="SAM" id="MobiDB-lite"/>
    </source>
</evidence>
<keyword evidence="3" id="KW-0966">Cell projection</keyword>
<feature type="domain" description="Flagellar hook-length control protein-like C-terminal" evidence="2">
    <location>
        <begin position="424"/>
        <end position="502"/>
    </location>
</feature>
<dbReference type="InterPro" id="IPR052563">
    <property type="entry name" value="FliK"/>
</dbReference>
<keyword evidence="3" id="KW-0282">Flagellum</keyword>
<feature type="compositionally biased region" description="Basic and acidic residues" evidence="1">
    <location>
        <begin position="499"/>
        <end position="508"/>
    </location>
</feature>
<accession>A0ABY5HCM1</accession>
<feature type="region of interest" description="Disordered" evidence="1">
    <location>
        <begin position="1"/>
        <end position="98"/>
    </location>
</feature>
<dbReference type="InterPro" id="IPR021136">
    <property type="entry name" value="Flagellar_hook_control-like_C"/>
</dbReference>
<dbReference type="EMBL" id="CP073347">
    <property type="protein sequence ID" value="UTW10030.1"/>
    <property type="molecule type" value="Genomic_DNA"/>
</dbReference>
<dbReference type="RefSeq" id="WP_255852034.1">
    <property type="nucleotide sequence ID" value="NZ_CP073347.1"/>
</dbReference>
<feature type="region of interest" description="Disordered" evidence="1">
    <location>
        <begin position="161"/>
        <end position="212"/>
    </location>
</feature>